<keyword evidence="1" id="KW-0238">DNA-binding</keyword>
<dbReference type="InterPro" id="IPR036388">
    <property type="entry name" value="WH-like_DNA-bd_sf"/>
</dbReference>
<gene>
    <name evidence="2" type="ORF">HLB35_09700</name>
</gene>
<reference evidence="2 3" key="2">
    <citation type="submission" date="2020-06" db="EMBL/GenBank/DDBJ databases">
        <title>Halomonas songnenensis sp. nov., a moderately halophilic bacterium isolated from saline and alkaline soils.</title>
        <authorList>
            <person name="Jiang J."/>
            <person name="Pan Y."/>
        </authorList>
    </citation>
    <scope>NUCLEOTIDE SEQUENCE [LARGE SCALE GENOMIC DNA]</scope>
    <source>
        <strain evidence="2 3">TBZ9</strain>
    </source>
</reference>
<dbReference type="PROSITE" id="PS51197">
    <property type="entry name" value="HTH_RRF2_2"/>
    <property type="match status" value="1"/>
</dbReference>
<dbReference type="NCBIfam" id="TIGR00738">
    <property type="entry name" value="rrf2_super"/>
    <property type="match status" value="1"/>
</dbReference>
<dbReference type="PROSITE" id="PS01332">
    <property type="entry name" value="HTH_RRF2_1"/>
    <property type="match status" value="1"/>
</dbReference>
<dbReference type="AlphaFoldDB" id="A0A7Y3TXC1"/>
<keyword evidence="3" id="KW-1185">Reference proteome</keyword>
<dbReference type="InterPro" id="IPR036390">
    <property type="entry name" value="WH_DNA-bd_sf"/>
</dbReference>
<dbReference type="PANTHER" id="PTHR33221">
    <property type="entry name" value="WINGED HELIX-TURN-HELIX TRANSCRIPTIONAL REGULATOR, RRF2 FAMILY"/>
    <property type="match status" value="1"/>
</dbReference>
<evidence type="ECO:0000256" key="1">
    <source>
        <dbReference type="ARBA" id="ARBA00023125"/>
    </source>
</evidence>
<dbReference type="RefSeq" id="WP_171702416.1">
    <property type="nucleotide sequence ID" value="NZ_JABFHI010000003.1"/>
</dbReference>
<dbReference type="InterPro" id="IPR030489">
    <property type="entry name" value="TR_Rrf2-type_CS"/>
</dbReference>
<dbReference type="SUPFAM" id="SSF46785">
    <property type="entry name" value="Winged helix' DNA-binding domain"/>
    <property type="match status" value="1"/>
</dbReference>
<dbReference type="GO" id="GO:0003677">
    <property type="term" value="F:DNA binding"/>
    <property type="evidence" value="ECO:0007669"/>
    <property type="project" value="UniProtKB-KW"/>
</dbReference>
<organism evidence="2 3">
    <name type="scientific">Vreelandella azerica</name>
    <dbReference type="NCBI Taxonomy" id="2732867"/>
    <lineage>
        <taxon>Bacteria</taxon>
        <taxon>Pseudomonadati</taxon>
        <taxon>Pseudomonadota</taxon>
        <taxon>Gammaproteobacteria</taxon>
        <taxon>Oceanospirillales</taxon>
        <taxon>Halomonadaceae</taxon>
        <taxon>Vreelandella</taxon>
    </lineage>
</organism>
<accession>A0A7Y3TXC1</accession>
<protein>
    <submittedName>
        <fullName evidence="2">Rrf2 family transcriptional regulator</fullName>
    </submittedName>
</protein>
<name>A0A7Y3TXC1_9GAMM</name>
<reference evidence="2 3" key="1">
    <citation type="submission" date="2020-05" db="EMBL/GenBank/DDBJ databases">
        <authorList>
            <person name="Ruan W."/>
            <person name="Jeon C.O."/>
            <person name="Chun B.H."/>
        </authorList>
    </citation>
    <scope>NUCLEOTIDE SEQUENCE [LARGE SCALE GENOMIC DNA]</scope>
    <source>
        <strain evidence="2 3">TBZ9</strain>
    </source>
</reference>
<evidence type="ECO:0000313" key="2">
    <source>
        <dbReference type="EMBL" id="NOG31961.1"/>
    </source>
</evidence>
<proteinExistence type="predicted"/>
<dbReference type="GO" id="GO:0003700">
    <property type="term" value="F:DNA-binding transcription factor activity"/>
    <property type="evidence" value="ECO:0007669"/>
    <property type="project" value="TreeGrafter"/>
</dbReference>
<dbReference type="EMBL" id="JABFHI010000003">
    <property type="protein sequence ID" value="NOG31961.1"/>
    <property type="molecule type" value="Genomic_DNA"/>
</dbReference>
<evidence type="ECO:0000313" key="3">
    <source>
        <dbReference type="Proteomes" id="UP000588806"/>
    </source>
</evidence>
<dbReference type="Proteomes" id="UP000588806">
    <property type="component" value="Unassembled WGS sequence"/>
</dbReference>
<sequence>MRLTTKGRYAVTAMLDLAINAGISPTSLGDISQRQGISLSYLEQLFARLRRAGLVKSVRGPGGGYLLALSASEITVSRVIDAVNETVDATRCHGLSDCQQGDTCLTHHLWCELSGQIRQFLDDVTLEQLLQRNDVQQVASRQQARLDAGIFASTP</sequence>
<dbReference type="GO" id="GO:0005829">
    <property type="term" value="C:cytosol"/>
    <property type="evidence" value="ECO:0007669"/>
    <property type="project" value="TreeGrafter"/>
</dbReference>
<dbReference type="Gene3D" id="1.10.10.10">
    <property type="entry name" value="Winged helix-like DNA-binding domain superfamily/Winged helix DNA-binding domain"/>
    <property type="match status" value="1"/>
</dbReference>
<dbReference type="Pfam" id="PF02082">
    <property type="entry name" value="Rrf2"/>
    <property type="match status" value="1"/>
</dbReference>
<dbReference type="PANTHER" id="PTHR33221:SF5">
    <property type="entry name" value="HTH-TYPE TRANSCRIPTIONAL REGULATOR ISCR"/>
    <property type="match status" value="1"/>
</dbReference>
<dbReference type="InterPro" id="IPR000944">
    <property type="entry name" value="Tscrpt_reg_Rrf2"/>
</dbReference>
<dbReference type="FunFam" id="1.10.10.10:FF:000026">
    <property type="entry name" value="HTH-type transcriptional regulator IscR"/>
    <property type="match status" value="1"/>
</dbReference>
<comment type="caution">
    <text evidence="2">The sequence shown here is derived from an EMBL/GenBank/DDBJ whole genome shotgun (WGS) entry which is preliminary data.</text>
</comment>